<evidence type="ECO:0000313" key="2">
    <source>
        <dbReference type="Proteomes" id="UP001054252"/>
    </source>
</evidence>
<comment type="caution">
    <text evidence="1">The sequence shown here is derived from an EMBL/GenBank/DDBJ whole genome shotgun (WGS) entry which is preliminary data.</text>
</comment>
<name>A0AAV5MHQ2_9ROSI</name>
<reference evidence="1 2" key="1">
    <citation type="journal article" date="2021" name="Commun. Biol.">
        <title>The genome of Shorea leprosula (Dipterocarpaceae) highlights the ecological relevance of drought in aseasonal tropical rainforests.</title>
        <authorList>
            <person name="Ng K.K.S."/>
            <person name="Kobayashi M.J."/>
            <person name="Fawcett J.A."/>
            <person name="Hatakeyama M."/>
            <person name="Paape T."/>
            <person name="Ng C.H."/>
            <person name="Ang C.C."/>
            <person name="Tnah L.H."/>
            <person name="Lee C.T."/>
            <person name="Nishiyama T."/>
            <person name="Sese J."/>
            <person name="O'Brien M.J."/>
            <person name="Copetti D."/>
            <person name="Mohd Noor M.I."/>
            <person name="Ong R.C."/>
            <person name="Putra M."/>
            <person name="Sireger I.Z."/>
            <person name="Indrioko S."/>
            <person name="Kosugi Y."/>
            <person name="Izuno A."/>
            <person name="Isagi Y."/>
            <person name="Lee S.L."/>
            <person name="Shimizu K.K."/>
        </authorList>
    </citation>
    <scope>NUCLEOTIDE SEQUENCE [LARGE SCALE GENOMIC DNA]</scope>
    <source>
        <strain evidence="1">214</strain>
    </source>
</reference>
<sequence length="55" mass="6426">MSLHEMAIIFPMVDLSGTYVLPSEKGVLIFSSLQDRRIVPCQFHHQHEIRIYDLL</sequence>
<keyword evidence="2" id="KW-1185">Reference proteome</keyword>
<dbReference type="EMBL" id="BPVZ01000267">
    <property type="protein sequence ID" value="GKV48704.1"/>
    <property type="molecule type" value="Genomic_DNA"/>
</dbReference>
<proteinExistence type="predicted"/>
<gene>
    <name evidence="1" type="ORF">SLEP1_g55507</name>
</gene>
<dbReference type="Proteomes" id="UP001054252">
    <property type="component" value="Unassembled WGS sequence"/>
</dbReference>
<organism evidence="1 2">
    <name type="scientific">Rubroshorea leprosula</name>
    <dbReference type="NCBI Taxonomy" id="152421"/>
    <lineage>
        <taxon>Eukaryota</taxon>
        <taxon>Viridiplantae</taxon>
        <taxon>Streptophyta</taxon>
        <taxon>Embryophyta</taxon>
        <taxon>Tracheophyta</taxon>
        <taxon>Spermatophyta</taxon>
        <taxon>Magnoliopsida</taxon>
        <taxon>eudicotyledons</taxon>
        <taxon>Gunneridae</taxon>
        <taxon>Pentapetalae</taxon>
        <taxon>rosids</taxon>
        <taxon>malvids</taxon>
        <taxon>Malvales</taxon>
        <taxon>Dipterocarpaceae</taxon>
        <taxon>Rubroshorea</taxon>
    </lineage>
</organism>
<accession>A0AAV5MHQ2</accession>
<protein>
    <submittedName>
        <fullName evidence="1">Uncharacterized protein</fullName>
    </submittedName>
</protein>
<dbReference type="AlphaFoldDB" id="A0AAV5MHQ2"/>
<evidence type="ECO:0000313" key="1">
    <source>
        <dbReference type="EMBL" id="GKV48704.1"/>
    </source>
</evidence>